<gene>
    <name evidence="2" type="ORF">PHYBOEH_004465</name>
</gene>
<name>A0A8T1WRE0_9STRA</name>
<evidence type="ECO:0000313" key="2">
    <source>
        <dbReference type="EMBL" id="KAG7394908.1"/>
    </source>
</evidence>
<feature type="coiled-coil region" evidence="1">
    <location>
        <begin position="10"/>
        <end position="37"/>
    </location>
</feature>
<organism evidence="2 3">
    <name type="scientific">Phytophthora boehmeriae</name>
    <dbReference type="NCBI Taxonomy" id="109152"/>
    <lineage>
        <taxon>Eukaryota</taxon>
        <taxon>Sar</taxon>
        <taxon>Stramenopiles</taxon>
        <taxon>Oomycota</taxon>
        <taxon>Peronosporomycetes</taxon>
        <taxon>Peronosporales</taxon>
        <taxon>Peronosporaceae</taxon>
        <taxon>Phytophthora</taxon>
    </lineage>
</organism>
<evidence type="ECO:0000313" key="3">
    <source>
        <dbReference type="Proteomes" id="UP000693981"/>
    </source>
</evidence>
<protein>
    <submittedName>
        <fullName evidence="2">Uncharacterized protein</fullName>
    </submittedName>
</protein>
<dbReference type="EMBL" id="JAGDFL010000236">
    <property type="protein sequence ID" value="KAG7394908.1"/>
    <property type="molecule type" value="Genomic_DNA"/>
</dbReference>
<comment type="caution">
    <text evidence="2">The sequence shown here is derived from an EMBL/GenBank/DDBJ whole genome shotgun (WGS) entry which is preliminary data.</text>
</comment>
<accession>A0A8T1WRE0</accession>
<dbReference type="OrthoDB" id="166605at2759"/>
<dbReference type="Proteomes" id="UP000693981">
    <property type="component" value="Unassembled WGS sequence"/>
</dbReference>
<keyword evidence="1" id="KW-0175">Coiled coil</keyword>
<reference evidence="2" key="1">
    <citation type="submission" date="2021-02" db="EMBL/GenBank/DDBJ databases">
        <authorList>
            <person name="Palmer J.M."/>
        </authorList>
    </citation>
    <scope>NUCLEOTIDE SEQUENCE</scope>
    <source>
        <strain evidence="2">SCRP23</strain>
    </source>
</reference>
<proteinExistence type="predicted"/>
<dbReference type="AlphaFoldDB" id="A0A8T1WRE0"/>
<keyword evidence="3" id="KW-1185">Reference proteome</keyword>
<sequence length="350" mass="39745">MPSKKRKATYLVRKEERESLQTQIQTLQQQLQTLQHDGATQRQDLDASVGQNAALRDAVDQQHFAVAGAQSLLSELLQSQKGNPMGMRIHLGREWTARRETLLAMKDERLARGFRYVTARCQHLAPLKPQFSEERFEDANGDFCCIRNEVVPFPGVESLKKVFDAVRFTVDTLEITISEQLGHITLRDDYDAVDDGSFVTNYRLTSKLDCGVTAELNNVAFGQYMESGIGFNEQRCAVVAIDSVDQDDLYPYHPHECLQKTIHGTLVLIPVTRKKACRPCKQTNSLESATDETSIVEDEKEVVIVMLRSFVTTTRRPHFEISEIALQELRDNATRWGNVVLQAIRRIIYS</sequence>
<evidence type="ECO:0000256" key="1">
    <source>
        <dbReference type="SAM" id="Coils"/>
    </source>
</evidence>